<dbReference type="EMBL" id="MSCO01000002">
    <property type="protein sequence ID" value="PQJ85196.1"/>
    <property type="molecule type" value="Genomic_DNA"/>
</dbReference>
<gene>
    <name evidence="1" type="ORF">BTO22_17215</name>
</gene>
<proteinExistence type="predicted"/>
<name>A0A2S7X4P6_9GAMM</name>
<accession>A0A2S7X4P6</accession>
<dbReference type="Proteomes" id="UP000239263">
    <property type="component" value="Unassembled WGS sequence"/>
</dbReference>
<sequence length="102" mass="12108">MILIPKSIYNQKASIKAKPITIPINFIIYATNRPHTKKIENNERNTSKINFILNYSNQITKYEINSIFIQRKYLDIHIPNVINIKNLIKVLYVILFLFKFIL</sequence>
<reference evidence="1 2" key="1">
    <citation type="submission" date="2016-12" db="EMBL/GenBank/DDBJ databases">
        <title>Diversity of luminous bacteria.</title>
        <authorList>
            <person name="Yoshizawa S."/>
            <person name="Kogure K."/>
        </authorList>
    </citation>
    <scope>NUCLEOTIDE SEQUENCE [LARGE SCALE GENOMIC DNA]</scope>
    <source>
        <strain evidence="1 2">ATCC 33715</strain>
    </source>
</reference>
<dbReference type="AlphaFoldDB" id="A0A2S7X4P6"/>
<comment type="caution">
    <text evidence="1">The sequence shown here is derived from an EMBL/GenBank/DDBJ whole genome shotgun (WGS) entry which is preliminary data.</text>
</comment>
<evidence type="ECO:0000313" key="1">
    <source>
        <dbReference type="EMBL" id="PQJ85196.1"/>
    </source>
</evidence>
<protein>
    <submittedName>
        <fullName evidence="1">Uncharacterized protein</fullName>
    </submittedName>
</protein>
<organism evidence="1 2">
    <name type="scientific">Aliivibrio sifiae</name>
    <dbReference type="NCBI Taxonomy" id="566293"/>
    <lineage>
        <taxon>Bacteria</taxon>
        <taxon>Pseudomonadati</taxon>
        <taxon>Pseudomonadota</taxon>
        <taxon>Gammaproteobacteria</taxon>
        <taxon>Vibrionales</taxon>
        <taxon>Vibrionaceae</taxon>
        <taxon>Aliivibrio</taxon>
    </lineage>
</organism>
<evidence type="ECO:0000313" key="2">
    <source>
        <dbReference type="Proteomes" id="UP000239263"/>
    </source>
</evidence>